<accession>A0ABW2HIZ3</accession>
<feature type="domain" description="Hint" evidence="4">
    <location>
        <begin position="1323"/>
        <end position="1421"/>
    </location>
</feature>
<feature type="chain" id="PRO_5047147334" evidence="3">
    <location>
        <begin position="30"/>
        <end position="1594"/>
    </location>
</feature>
<dbReference type="Pfam" id="PF07591">
    <property type="entry name" value="PT-HINT"/>
    <property type="match status" value="1"/>
</dbReference>
<keyword evidence="3" id="KW-0732">Signal</keyword>
<name>A0ABW2HIZ3_9ACTN</name>
<sequence>MFKRIAPALALAMLSTVAAVGLGAAPSHAEAASSANTVPSTLAEDFSYPGQAPAEGVRLVSGDGNIVQAACASGLISVRTGAGDLCFRVLGLPGNIRLEVPSVSQITGDGHDIVALIEPTGSLPSSIHLSSAAITPVVGATTDTVLQLNAGTPSSPAKPAIRWPNWDVGNLPDRGWFGHTNWTQIPRSFDGEPERAWSCQMGAELHHGGPRSQALAASALLQPTGDPEDLAADFEAARDLDTADYPLGDERRAPQEAAWIAQLAPLPGADVISPSFGYPSDAFLWHHVNFDRVFDIVPMASDATTAKVREIVTAKVSTDPFLKAYAAYWDDVFQAFGAPPGYGEIAAVEGLASVTADDARRFLQYGGFPTAAPVKGTPEFRVEVESVKARWASCDITNPPDPYGVLTEVVATAQAEWNAERDAQAADRNTIVDSHMAAWDDMQQANEAMIESVGQAWVAERALAWQKLKLSTGKPLTTAEQTALNAVLKGAQDRITAQIARANEYVAAATAEGADADAAQADANAKATVAGYPLGRGLTYAHQSVQVTKALIGAATSAAAASATALQAAKTTGTTSEALWAQSQAEMYAVQAKFRRQAAEYAQYEAHQAAIAAAGEAQKAKAAADRAHQDRLDAEAAEAIAKDKAADAHAKMLAAKAERDNAAAKRAEADRQRGNAADAKTRAEQQRDIAVAKRNEAQAQAGVASRKRQDAEADERYAADQRNIAINAAIAGNTLEQRAAAAEAYADASASNDNAAEARAPATEARAAANAATSAAGRAQADADEATAAAVASRKAATEAKAAADRADANADAAEADAAATAAQLRTAQAAAADAISASKEAAAAVVAAQQQAATAAAKAQEARDQAEQARVQANLSLSASADALGRATAAADQAAATRDAALRTFAAADETVAMGEPFAQTDTSAGMAVLVGMDAKTIAEQQSAAADARGAEAARAAQAAHDAAAQADADAKAAAEAAAQAADDALAAQQSVKAAAAEAKRAAQEASLAAASVARTAQYNANAQADAATAARYAAEAISEADAAWDAADEAERDAAAAHAAADQASAAAADARAAADQAEKDAEAAEAAAQRALEDAQDAQNAAALAEKNADAIARGELGVSSPTGEAGVQAIPHVQAEIISQTPIVCPPLSNSRFCETEVTFRMVGTMDLVLVTCPDMQQTYCPGQEVTDLLSTVPVNDPPEKRTVQLDRSDVLNILKKVLGSLVSDYVTCFKGVTVDNGHLDGGEVKDWATACAWVVADFVLPAVVTKTARAIKAVRIAMRTGVGLREAYEELRLAGVSAGTIAKVESEMYEAVIRLCGGHSFAADTPVALAGGGTRPISRLAVGDLVRATDPVTGHMRAEPVTRQWVNQDTDLTDVTVRDAAGNTSVVHTTPHHPFWADGWVDAEDLTEGDQLTGGATVESVRTYQGAEAMYDLTVDEVHTYYIGAGGADVLVHNVSCPAWVTRALQALKGKRLTTGQMFDDQGNPVFVEMTSGADSSTPLIDDFLARSPDISGGPWSAAKDTETKFAWWLRTREGPGTYDVVINNPKGPCTPNGCQQLVPVILKPGQIMRVWYGDAPEFVSLVGRSTVP</sequence>
<evidence type="ECO:0000256" key="2">
    <source>
        <dbReference type="SAM" id="MobiDB-lite"/>
    </source>
</evidence>
<gene>
    <name evidence="5" type="ORF">ACFQS1_03810</name>
</gene>
<dbReference type="InterPro" id="IPR032724">
    <property type="entry name" value="SCP1.201-like"/>
</dbReference>
<proteinExistence type="predicted"/>
<dbReference type="SUPFAM" id="SSF51294">
    <property type="entry name" value="Hedgehog/intein (Hint) domain"/>
    <property type="match status" value="1"/>
</dbReference>
<evidence type="ECO:0000256" key="3">
    <source>
        <dbReference type="SAM" id="SignalP"/>
    </source>
</evidence>
<dbReference type="InterPro" id="IPR030934">
    <property type="entry name" value="Intein_C"/>
</dbReference>
<dbReference type="PROSITE" id="PS50818">
    <property type="entry name" value="INTEIN_C_TER"/>
    <property type="match status" value="1"/>
</dbReference>
<protein>
    <submittedName>
        <fullName evidence="5">DddA-like double-stranded DNA deaminase toxin</fullName>
    </submittedName>
</protein>
<reference evidence="6" key="1">
    <citation type="journal article" date="2019" name="Int. J. Syst. Evol. Microbiol.">
        <title>The Global Catalogue of Microorganisms (GCM) 10K type strain sequencing project: providing services to taxonomists for standard genome sequencing and annotation.</title>
        <authorList>
            <consortium name="The Broad Institute Genomics Platform"/>
            <consortium name="The Broad Institute Genome Sequencing Center for Infectious Disease"/>
            <person name="Wu L."/>
            <person name="Ma J."/>
        </authorList>
    </citation>
    <scope>NUCLEOTIDE SEQUENCE [LARGE SCALE GENOMIC DNA]</scope>
    <source>
        <strain evidence="6">XZYJT-10</strain>
    </source>
</reference>
<feature type="signal peptide" evidence="3">
    <location>
        <begin position="1"/>
        <end position="29"/>
    </location>
</feature>
<evidence type="ECO:0000259" key="4">
    <source>
        <dbReference type="SMART" id="SM00306"/>
    </source>
</evidence>
<feature type="coiled-coil region" evidence="1">
    <location>
        <begin position="846"/>
        <end position="877"/>
    </location>
</feature>
<dbReference type="Pfam" id="PF14428">
    <property type="entry name" value="DddA-like"/>
    <property type="match status" value="1"/>
</dbReference>
<dbReference type="RefSeq" id="WP_378964582.1">
    <property type="nucleotide sequence ID" value="NZ_JBHTBJ010000001.1"/>
</dbReference>
<evidence type="ECO:0000313" key="5">
    <source>
        <dbReference type="EMBL" id="MFC7273100.1"/>
    </source>
</evidence>
<dbReference type="EMBL" id="JBHTBJ010000001">
    <property type="protein sequence ID" value="MFC7273100.1"/>
    <property type="molecule type" value="Genomic_DNA"/>
</dbReference>
<dbReference type="Gene3D" id="2.170.16.10">
    <property type="entry name" value="Hedgehog/Intein (Hint) domain"/>
    <property type="match status" value="1"/>
</dbReference>
<evidence type="ECO:0000256" key="1">
    <source>
        <dbReference type="SAM" id="Coils"/>
    </source>
</evidence>
<dbReference type="Proteomes" id="UP001596548">
    <property type="component" value="Unassembled WGS sequence"/>
</dbReference>
<feature type="region of interest" description="Disordered" evidence="2">
    <location>
        <begin position="1070"/>
        <end position="1097"/>
    </location>
</feature>
<dbReference type="InterPro" id="IPR036844">
    <property type="entry name" value="Hint_dom_sf"/>
</dbReference>
<keyword evidence="1" id="KW-0175">Coiled coil</keyword>
<dbReference type="CDD" id="cd00081">
    <property type="entry name" value="Hint"/>
    <property type="match status" value="1"/>
</dbReference>
<comment type="caution">
    <text evidence="5">The sequence shown here is derived from an EMBL/GenBank/DDBJ whole genome shotgun (WGS) entry which is preliminary data.</text>
</comment>
<feature type="region of interest" description="Disordered" evidence="2">
    <location>
        <begin position="651"/>
        <end position="715"/>
    </location>
</feature>
<feature type="compositionally biased region" description="Basic and acidic residues" evidence="2">
    <location>
        <begin position="651"/>
        <end position="696"/>
    </location>
</feature>
<dbReference type="SMART" id="SM00306">
    <property type="entry name" value="HintN"/>
    <property type="match status" value="1"/>
</dbReference>
<dbReference type="InterPro" id="IPR003587">
    <property type="entry name" value="Hint_dom_N"/>
</dbReference>
<organism evidence="5 6">
    <name type="scientific">Paractinoplanes rhizophilus</name>
    <dbReference type="NCBI Taxonomy" id="1416877"/>
    <lineage>
        <taxon>Bacteria</taxon>
        <taxon>Bacillati</taxon>
        <taxon>Actinomycetota</taxon>
        <taxon>Actinomycetes</taxon>
        <taxon>Micromonosporales</taxon>
        <taxon>Micromonosporaceae</taxon>
        <taxon>Paractinoplanes</taxon>
    </lineage>
</organism>
<evidence type="ECO:0000313" key="6">
    <source>
        <dbReference type="Proteomes" id="UP001596548"/>
    </source>
</evidence>
<keyword evidence="6" id="KW-1185">Reference proteome</keyword>